<accession>A0A409XE88</accession>
<feature type="compositionally biased region" description="Polar residues" evidence="2">
    <location>
        <begin position="727"/>
        <end position="742"/>
    </location>
</feature>
<dbReference type="AlphaFoldDB" id="A0A409XE88"/>
<dbReference type="InParanoid" id="A0A409XE88"/>
<proteinExistence type="predicted"/>
<dbReference type="InterPro" id="IPR018834">
    <property type="entry name" value="DNA/RNA-bd_Est1-type"/>
</dbReference>
<evidence type="ECO:0000256" key="1">
    <source>
        <dbReference type="SAM" id="Coils"/>
    </source>
</evidence>
<feature type="region of interest" description="Disordered" evidence="2">
    <location>
        <begin position="202"/>
        <end position="239"/>
    </location>
</feature>
<feature type="compositionally biased region" description="Polar residues" evidence="2">
    <location>
        <begin position="140"/>
        <end position="149"/>
    </location>
</feature>
<feature type="region of interest" description="Disordered" evidence="2">
    <location>
        <begin position="483"/>
        <end position="509"/>
    </location>
</feature>
<dbReference type="SMART" id="SM00670">
    <property type="entry name" value="PINc"/>
    <property type="match status" value="1"/>
</dbReference>
<gene>
    <name evidence="4" type="ORF">CVT25_006475</name>
</gene>
<feature type="compositionally biased region" description="Basic and acidic residues" evidence="2">
    <location>
        <begin position="117"/>
        <end position="126"/>
    </location>
</feature>
<feature type="compositionally biased region" description="Basic and acidic residues" evidence="2">
    <location>
        <begin position="49"/>
        <end position="59"/>
    </location>
</feature>
<dbReference type="Proteomes" id="UP000283269">
    <property type="component" value="Unassembled WGS sequence"/>
</dbReference>
<keyword evidence="1" id="KW-0175">Coiled coil</keyword>
<protein>
    <recommendedName>
        <fullName evidence="3">PIN domain-containing protein</fullName>
    </recommendedName>
</protein>
<sequence length="1249" mass="138570">MHVEHYPVDTKPSRKGKERDPALPQREPQPTDLDEKLTALRRRTAATTRPRDRSDRDRMQVAQPNPLNPLNNPLQSTSSSSILRTDRSPKLAVPTRHSPSSPRRHASPHVIVSRPTQDADHEDFSRRLKISSPSPRPQPTHKQSLSSKLFNPDTDPIPMRRTAEPEVMSDGTGSSYVNVSRTAASGAANHRDERSNAARQLFDHRKDDPVRFSVQARPQHPTHGRPSPTPKSSGDYVSASSTSSYAASISSSTFTLSSTTDGSSTSSALFEGRPNQGQGTEDSGNNVFSVQLKKLYRAITNLETKIKQEDSMDDADDGMNTRVMLKGKEVENEELEKEKWKKQIVDHKQLAEIIHNLLEISLAPSVPASLRNIPTKYNIIVRLWTYAFHKLLESLRRASFTSPLALEHLQDFIYYSYTFYTGLLEEPTLNSFKSGWLEALGDLARYRMAVAAMVNGGVGGQGGLTTKAVSEAADADAMATKGIDNDTGIATPGSPESVSDAPAARIDDSPSPSIGVAAARLLDVEPEKERWRNIARDWYGAGLAEQPGTGKLHHHLGLLSREVDGEELRGVYHFVKSMTTLHPFPTSRESVLPIWSHAAQARRSVPDARASELFVFLHGMLFTNIQLDDFQPTLARFIERLEIEGAEEREWIMMAIINVTSILEYGRPSSVLRKIGCVGPREVNGPQVVAAMRVMAKRAAAVAPAAPLVGVDEEKMDVDDDQKGDTTMKSPTIPSAESQNAEDSLPEQPPALKFALQITFAMLSHVLRRPTRKSSQYARSNLNPYLTILLTFLSTILKHRPTLDILERSIPWEELAVFFSTIPRKIMISQGLMSAPGKPTSHRSAERWVMLTSGCTPPLAEDWCLRGMEWIGRKVYERGFWKSGEDSQAELEVLETVESTELTDGTIEDDDGDDGHHKSSSSSSSGSSDLVRRWVRIARCAVNISGTVDGFNWTDGTRDWKVEGKLAEKVKRWEEEDKIEREEEERRRMGKRWVDDAMDVDEGDNDSLSESEDDENDSEDVKALKGRRKYLKSLLQSAKRDGTLAPYAPHRPRAARSSRKSGDSRAQLPIIPGYTILVVDTNILLSSLSMISSLIESLQWTVVIPLPVIMELDGLSTNPSQLGEAAQSAMAYIHSHIRSHAVSLKVQTSKGNYLTSLTVRTEEVDFHGDNAEKSMDDLILKAAIWQDDHWVDRSSMLKSSPTPSSDVQNADVIKVVLLSLDRNLRLKARSRQLPAASEKDLAAILAMAT</sequence>
<dbReference type="PANTHER" id="PTHR15696:SF0">
    <property type="entry name" value="TELOMERASE-BINDING PROTEIN EST1A"/>
    <property type="match status" value="1"/>
</dbReference>
<feature type="compositionally biased region" description="Low complexity" evidence="2">
    <location>
        <begin position="64"/>
        <end position="83"/>
    </location>
</feature>
<dbReference type="Gene3D" id="3.40.50.1010">
    <property type="entry name" value="5'-nuclease"/>
    <property type="match status" value="1"/>
</dbReference>
<feature type="domain" description="PIN" evidence="3">
    <location>
        <begin position="1075"/>
        <end position="1226"/>
    </location>
</feature>
<evidence type="ECO:0000256" key="2">
    <source>
        <dbReference type="SAM" id="MobiDB-lite"/>
    </source>
</evidence>
<feature type="region of interest" description="Disordered" evidence="2">
    <location>
        <begin position="1"/>
        <end position="177"/>
    </location>
</feature>
<evidence type="ECO:0000259" key="3">
    <source>
        <dbReference type="SMART" id="SM00670"/>
    </source>
</evidence>
<dbReference type="GO" id="GO:0004540">
    <property type="term" value="F:RNA nuclease activity"/>
    <property type="evidence" value="ECO:0007669"/>
    <property type="project" value="UniProtKB-ARBA"/>
</dbReference>
<feature type="region of interest" description="Disordered" evidence="2">
    <location>
        <begin position="1042"/>
        <end position="1064"/>
    </location>
</feature>
<dbReference type="OrthoDB" id="2017974at2759"/>
<name>A0A409XE88_PSICY</name>
<reference evidence="4 5" key="1">
    <citation type="journal article" date="2018" name="Evol. Lett.">
        <title>Horizontal gene cluster transfer increased hallucinogenic mushroom diversity.</title>
        <authorList>
            <person name="Reynolds H.T."/>
            <person name="Vijayakumar V."/>
            <person name="Gluck-Thaler E."/>
            <person name="Korotkin H.B."/>
            <person name="Matheny P.B."/>
            <person name="Slot J.C."/>
        </authorList>
    </citation>
    <scope>NUCLEOTIDE SEQUENCE [LARGE SCALE GENOMIC DNA]</scope>
    <source>
        <strain evidence="4 5">2631</strain>
    </source>
</reference>
<feature type="region of interest" description="Disordered" evidence="2">
    <location>
        <begin position="713"/>
        <end position="746"/>
    </location>
</feature>
<feature type="compositionally biased region" description="Low complexity" evidence="2">
    <location>
        <begin position="252"/>
        <end position="267"/>
    </location>
</feature>
<feature type="compositionally biased region" description="Basic and acidic residues" evidence="2">
    <location>
        <begin position="1"/>
        <end position="21"/>
    </location>
</feature>
<dbReference type="GO" id="GO:0005697">
    <property type="term" value="C:telomerase holoenzyme complex"/>
    <property type="evidence" value="ECO:0007669"/>
    <property type="project" value="TreeGrafter"/>
</dbReference>
<dbReference type="Pfam" id="PF13638">
    <property type="entry name" value="PIN_4"/>
    <property type="match status" value="1"/>
</dbReference>
<dbReference type="InterPro" id="IPR045153">
    <property type="entry name" value="Est1/Ebs1-like"/>
</dbReference>
<dbReference type="InterPro" id="IPR029060">
    <property type="entry name" value="PIN-like_dom_sf"/>
</dbReference>
<feature type="compositionally biased region" description="Polar residues" evidence="2">
    <location>
        <begin position="275"/>
        <end position="285"/>
    </location>
</feature>
<dbReference type="STRING" id="93625.A0A409XE88"/>
<dbReference type="CDD" id="cd09880">
    <property type="entry name" value="PIN_Smg5-6-like"/>
    <property type="match status" value="1"/>
</dbReference>
<dbReference type="GO" id="GO:0070034">
    <property type="term" value="F:telomerase RNA binding"/>
    <property type="evidence" value="ECO:0007669"/>
    <property type="project" value="TreeGrafter"/>
</dbReference>
<evidence type="ECO:0000313" key="5">
    <source>
        <dbReference type="Proteomes" id="UP000283269"/>
    </source>
</evidence>
<feature type="coiled-coil region" evidence="1">
    <location>
        <begin position="292"/>
        <end position="350"/>
    </location>
</feature>
<feature type="region of interest" description="Disordered" evidence="2">
    <location>
        <begin position="898"/>
        <end position="927"/>
    </location>
</feature>
<dbReference type="GO" id="GO:0000184">
    <property type="term" value="P:nuclear-transcribed mRNA catabolic process, nonsense-mediated decay"/>
    <property type="evidence" value="ECO:0007669"/>
    <property type="project" value="TreeGrafter"/>
</dbReference>
<organism evidence="4 5">
    <name type="scientific">Psilocybe cyanescens</name>
    <dbReference type="NCBI Taxonomy" id="93625"/>
    <lineage>
        <taxon>Eukaryota</taxon>
        <taxon>Fungi</taxon>
        <taxon>Dikarya</taxon>
        <taxon>Basidiomycota</taxon>
        <taxon>Agaricomycotina</taxon>
        <taxon>Agaricomycetes</taxon>
        <taxon>Agaricomycetidae</taxon>
        <taxon>Agaricales</taxon>
        <taxon>Agaricineae</taxon>
        <taxon>Strophariaceae</taxon>
        <taxon>Psilocybe</taxon>
    </lineage>
</organism>
<evidence type="ECO:0000313" key="4">
    <source>
        <dbReference type="EMBL" id="PPQ89103.1"/>
    </source>
</evidence>
<dbReference type="InterPro" id="IPR011990">
    <property type="entry name" value="TPR-like_helical_dom_sf"/>
</dbReference>
<dbReference type="PANTHER" id="PTHR15696">
    <property type="entry name" value="SMG-7 SUPPRESSOR WITH MORPHOLOGICAL EFFECT ON GENITALIA PROTEIN 7"/>
    <property type="match status" value="1"/>
</dbReference>
<dbReference type="SUPFAM" id="SSF88723">
    <property type="entry name" value="PIN domain-like"/>
    <property type="match status" value="1"/>
</dbReference>
<dbReference type="SUPFAM" id="SSF48452">
    <property type="entry name" value="TPR-like"/>
    <property type="match status" value="1"/>
</dbReference>
<feature type="region of interest" description="Disordered" evidence="2">
    <location>
        <begin position="995"/>
        <end position="1022"/>
    </location>
</feature>
<dbReference type="Pfam" id="PF10373">
    <property type="entry name" value="EST1_DNA_bind"/>
    <property type="match status" value="1"/>
</dbReference>
<dbReference type="Gene3D" id="1.25.40.10">
    <property type="entry name" value="Tetratricopeptide repeat domain"/>
    <property type="match status" value="1"/>
</dbReference>
<feature type="compositionally biased region" description="Basic residues" evidence="2">
    <location>
        <begin position="1050"/>
        <end position="1059"/>
    </location>
</feature>
<feature type="region of interest" description="Disordered" evidence="2">
    <location>
        <begin position="252"/>
        <end position="285"/>
    </location>
</feature>
<dbReference type="GO" id="GO:0042162">
    <property type="term" value="F:telomeric DNA binding"/>
    <property type="evidence" value="ECO:0007669"/>
    <property type="project" value="TreeGrafter"/>
</dbReference>
<dbReference type="InterPro" id="IPR002716">
    <property type="entry name" value="PIN_dom"/>
</dbReference>
<feature type="compositionally biased region" description="Acidic residues" evidence="2">
    <location>
        <begin position="996"/>
        <end position="1018"/>
    </location>
</feature>
<keyword evidence="5" id="KW-1185">Reference proteome</keyword>
<comment type="caution">
    <text evidence="4">The sequence shown here is derived from an EMBL/GenBank/DDBJ whole genome shotgun (WGS) entry which is preliminary data.</text>
</comment>
<dbReference type="EMBL" id="NHYD01001946">
    <property type="protein sequence ID" value="PPQ89103.1"/>
    <property type="molecule type" value="Genomic_DNA"/>
</dbReference>